<keyword evidence="2" id="KW-1185">Reference proteome</keyword>
<evidence type="ECO:0000313" key="1">
    <source>
        <dbReference type="EMBL" id="KAI9903706.1"/>
    </source>
</evidence>
<dbReference type="EMBL" id="CM047940">
    <property type="protein sequence ID" value="KAI9903706.1"/>
    <property type="molecule type" value="Genomic_DNA"/>
</dbReference>
<reference evidence="1" key="1">
    <citation type="submission" date="2022-10" db="EMBL/GenBank/DDBJ databases">
        <title>Complete Genome of Trichothecium roseum strain YXFP-22015, a Plant Pathogen Isolated from Citrus.</title>
        <authorList>
            <person name="Wang Y."/>
            <person name="Zhu L."/>
        </authorList>
    </citation>
    <scope>NUCLEOTIDE SEQUENCE</scope>
    <source>
        <strain evidence="1">YXFP-22015</strain>
    </source>
</reference>
<sequence length="405" mass="43132">MASSFPPPPVNTIDWSNVGFKVREVNGHVESTYSMSTGEWSPLRFVADPYMRLHGMSPALNYGQQAYEGLKAFRLPDDTISVFRPDRNAKRMQHSASVICVPPVPEQLFLDAVRAAVALNAEYVPPHETGAAMYVRPQVYGSSAQLGLSAPEEYTFCVFVLPTGVYHGSEPARALVLDAFDRAAPNGVGSAKVGGNYAPVLRWSDAARKDGYGITLHLDSARHEDIDEFSTSGFIGARVDPDGGGGGGATTTLVVPDSKCVIDSVTSDSILHIGRSWGWNVEKRPIKYGELPSFTEVMAAGTAAALVPIRSITRRSVGGLPADAPNVTLSADGKEETVTYISAGQAGAGDIARKLLTHLQAIQLGKVEDTFGWRAKVSEGDRKLAARAASPNGTNGGTPTVDQME</sequence>
<accession>A0ACC0VBB5</accession>
<proteinExistence type="predicted"/>
<dbReference type="Proteomes" id="UP001163324">
    <property type="component" value="Chromosome 1"/>
</dbReference>
<comment type="caution">
    <text evidence="1">The sequence shown here is derived from an EMBL/GenBank/DDBJ whole genome shotgun (WGS) entry which is preliminary data.</text>
</comment>
<protein>
    <submittedName>
        <fullName evidence="1">Uncharacterized protein</fullName>
    </submittedName>
</protein>
<name>A0ACC0VBB5_9HYPO</name>
<evidence type="ECO:0000313" key="2">
    <source>
        <dbReference type="Proteomes" id="UP001163324"/>
    </source>
</evidence>
<gene>
    <name evidence="1" type="ORF">N3K66_000235</name>
</gene>
<organism evidence="1 2">
    <name type="scientific">Trichothecium roseum</name>
    <dbReference type="NCBI Taxonomy" id="47278"/>
    <lineage>
        <taxon>Eukaryota</taxon>
        <taxon>Fungi</taxon>
        <taxon>Dikarya</taxon>
        <taxon>Ascomycota</taxon>
        <taxon>Pezizomycotina</taxon>
        <taxon>Sordariomycetes</taxon>
        <taxon>Hypocreomycetidae</taxon>
        <taxon>Hypocreales</taxon>
        <taxon>Hypocreales incertae sedis</taxon>
        <taxon>Trichothecium</taxon>
    </lineage>
</organism>